<dbReference type="GO" id="GO:0030151">
    <property type="term" value="F:molybdenum ion binding"/>
    <property type="evidence" value="ECO:0007669"/>
    <property type="project" value="InterPro"/>
</dbReference>
<evidence type="ECO:0000259" key="1">
    <source>
        <dbReference type="PROSITE" id="PS51340"/>
    </source>
</evidence>
<dbReference type="AlphaFoldDB" id="A0A831QM67"/>
<dbReference type="GO" id="GO:0030170">
    <property type="term" value="F:pyridoxal phosphate binding"/>
    <property type="evidence" value="ECO:0007669"/>
    <property type="project" value="InterPro"/>
</dbReference>
<dbReference type="EMBL" id="DRGL01000036">
    <property type="protein sequence ID" value="HEA21264.1"/>
    <property type="molecule type" value="Genomic_DNA"/>
</dbReference>
<sequence>MAIQVTDIYEYPLKSSRGNRLASAEIGFAGLINDRKVAVINSNNKIVTGREYPELLRVGSEINKNFLHLKSPGQENIAIDLNLNRTHIIAKLFGQQVGGAVLESGGSQWISKVLNGDFRLIAIFNDSDTLSGKALKTREFSAKYVDSAPVHLINLKTLAYLNSKLKDKVGPQNFRPNIVVEADEPFEEDYWTEININGCFLKLHKPTERCIFTTIDPETTLKNPDVEPLATLAKMRRSANQAISFGIDLIPLSNGIVNIGDHVVIRSAIENGKV</sequence>
<proteinExistence type="predicted"/>
<dbReference type="SUPFAM" id="SSF141673">
    <property type="entry name" value="MOSC N-terminal domain-like"/>
    <property type="match status" value="1"/>
</dbReference>
<gene>
    <name evidence="2" type="ORF">ENH87_10135</name>
</gene>
<protein>
    <submittedName>
        <fullName evidence="2">MOSC domain-containing protein</fullName>
    </submittedName>
</protein>
<dbReference type="InterPro" id="IPR005303">
    <property type="entry name" value="MOCOS_middle"/>
</dbReference>
<accession>A0A831QM67</accession>
<dbReference type="Pfam" id="PF03473">
    <property type="entry name" value="MOSC"/>
    <property type="match status" value="1"/>
</dbReference>
<dbReference type="GO" id="GO:0003824">
    <property type="term" value="F:catalytic activity"/>
    <property type="evidence" value="ECO:0007669"/>
    <property type="project" value="InterPro"/>
</dbReference>
<dbReference type="InterPro" id="IPR005302">
    <property type="entry name" value="MoCF_Sase_C"/>
</dbReference>
<feature type="domain" description="MOSC" evidence="1">
    <location>
        <begin position="95"/>
        <end position="266"/>
    </location>
</feature>
<comment type="caution">
    <text evidence="2">The sequence shown here is derived from an EMBL/GenBank/DDBJ whole genome shotgun (WGS) entry which is preliminary data.</text>
</comment>
<organism evidence="2">
    <name type="scientific">Pricia antarctica</name>
    <dbReference type="NCBI Taxonomy" id="641691"/>
    <lineage>
        <taxon>Bacteria</taxon>
        <taxon>Pseudomonadati</taxon>
        <taxon>Bacteroidota</taxon>
        <taxon>Flavobacteriia</taxon>
        <taxon>Flavobacteriales</taxon>
        <taxon>Flavobacteriaceae</taxon>
        <taxon>Pricia</taxon>
    </lineage>
</organism>
<evidence type="ECO:0000313" key="2">
    <source>
        <dbReference type="EMBL" id="HEA21264.1"/>
    </source>
</evidence>
<dbReference type="Proteomes" id="UP000886191">
    <property type="component" value="Unassembled WGS sequence"/>
</dbReference>
<name>A0A831QM67_9FLAO</name>
<dbReference type="InterPro" id="IPR011037">
    <property type="entry name" value="Pyrv_Knase-like_insert_dom_sf"/>
</dbReference>
<dbReference type="Pfam" id="PF03476">
    <property type="entry name" value="MOSC_N"/>
    <property type="match status" value="1"/>
</dbReference>
<dbReference type="PROSITE" id="PS51340">
    <property type="entry name" value="MOSC"/>
    <property type="match status" value="1"/>
</dbReference>
<dbReference type="SUPFAM" id="SSF50800">
    <property type="entry name" value="PK beta-barrel domain-like"/>
    <property type="match status" value="1"/>
</dbReference>
<reference evidence="2" key="1">
    <citation type="journal article" date="2020" name="mSystems">
        <title>Genome- and Community-Level Interaction Insights into Carbon Utilization and Element Cycling Functions of Hydrothermarchaeota in Hydrothermal Sediment.</title>
        <authorList>
            <person name="Zhou Z."/>
            <person name="Liu Y."/>
            <person name="Xu W."/>
            <person name="Pan J."/>
            <person name="Luo Z.H."/>
            <person name="Li M."/>
        </authorList>
    </citation>
    <scope>NUCLEOTIDE SEQUENCE [LARGE SCALE GENOMIC DNA]</scope>
    <source>
        <strain evidence="2">HyVt-345</strain>
    </source>
</reference>